<dbReference type="InterPro" id="IPR036397">
    <property type="entry name" value="RNaseH_sf"/>
</dbReference>
<protein>
    <recommendedName>
        <fullName evidence="3">Integrase catalytic domain-containing protein</fullName>
    </recommendedName>
</protein>
<accession>A0AAV3NP29</accession>
<reference evidence="1 2" key="1">
    <citation type="submission" date="2024-01" db="EMBL/GenBank/DDBJ databases">
        <title>The complete chloroplast genome sequence of Lithospermum erythrorhizon: insights into the phylogenetic relationship among Boraginaceae species and the maternal lineages of purple gromwells.</title>
        <authorList>
            <person name="Okada T."/>
            <person name="Watanabe K."/>
        </authorList>
    </citation>
    <scope>NUCLEOTIDE SEQUENCE [LARGE SCALE GENOMIC DNA]</scope>
</reference>
<gene>
    <name evidence="1" type="ORF">LIER_02342</name>
</gene>
<dbReference type="InterPro" id="IPR043128">
    <property type="entry name" value="Rev_trsase/Diguanyl_cyclase"/>
</dbReference>
<comment type="caution">
    <text evidence="1">The sequence shown here is derived from an EMBL/GenBank/DDBJ whole genome shotgun (WGS) entry which is preliminary data.</text>
</comment>
<dbReference type="PANTHER" id="PTHR48475:SF2">
    <property type="entry name" value="RIBONUCLEASE H"/>
    <property type="match status" value="1"/>
</dbReference>
<dbReference type="Gene3D" id="3.30.420.10">
    <property type="entry name" value="Ribonuclease H-like superfamily/Ribonuclease H"/>
    <property type="match status" value="1"/>
</dbReference>
<dbReference type="PANTHER" id="PTHR48475">
    <property type="entry name" value="RIBONUCLEASE H"/>
    <property type="match status" value="1"/>
</dbReference>
<evidence type="ECO:0008006" key="3">
    <source>
        <dbReference type="Google" id="ProtNLM"/>
    </source>
</evidence>
<evidence type="ECO:0000313" key="2">
    <source>
        <dbReference type="Proteomes" id="UP001454036"/>
    </source>
</evidence>
<organism evidence="1 2">
    <name type="scientific">Lithospermum erythrorhizon</name>
    <name type="common">Purple gromwell</name>
    <name type="synonym">Lithospermum officinale var. erythrorhizon</name>
    <dbReference type="NCBI Taxonomy" id="34254"/>
    <lineage>
        <taxon>Eukaryota</taxon>
        <taxon>Viridiplantae</taxon>
        <taxon>Streptophyta</taxon>
        <taxon>Embryophyta</taxon>
        <taxon>Tracheophyta</taxon>
        <taxon>Spermatophyta</taxon>
        <taxon>Magnoliopsida</taxon>
        <taxon>eudicotyledons</taxon>
        <taxon>Gunneridae</taxon>
        <taxon>Pentapetalae</taxon>
        <taxon>asterids</taxon>
        <taxon>lamiids</taxon>
        <taxon>Boraginales</taxon>
        <taxon>Boraginaceae</taxon>
        <taxon>Boraginoideae</taxon>
        <taxon>Lithospermeae</taxon>
        <taxon>Lithospermum</taxon>
    </lineage>
</organism>
<dbReference type="InterPro" id="IPR012337">
    <property type="entry name" value="RNaseH-like_sf"/>
</dbReference>
<evidence type="ECO:0000313" key="1">
    <source>
        <dbReference type="EMBL" id="GAA0141127.1"/>
    </source>
</evidence>
<dbReference type="EMBL" id="BAABME010000252">
    <property type="protein sequence ID" value="GAA0141127.1"/>
    <property type="molecule type" value="Genomic_DNA"/>
</dbReference>
<dbReference type="AlphaFoldDB" id="A0AAV3NP29"/>
<dbReference type="SUPFAM" id="SSF53098">
    <property type="entry name" value="Ribonuclease H-like"/>
    <property type="match status" value="1"/>
</dbReference>
<name>A0AAV3NP29_LITER</name>
<keyword evidence="2" id="KW-1185">Reference proteome</keyword>
<dbReference type="SUPFAM" id="SSF56672">
    <property type="entry name" value="DNA/RNA polymerases"/>
    <property type="match status" value="1"/>
</dbReference>
<proteinExistence type="predicted"/>
<sequence>MKPPNNYKEVQKLTGCLAAWSRFISRSGERNLPFFKTLRCMSSEEFVWDEENNKAFEDLKKYLGSPQLLSQAEEGETLQIYLAISDVRVSSVLLREAEGVQNPIYYVITDQPLKRVLTSPPLSGRLTTWAVELSEFEIHPRTNVKAQALADFMVECNAQNIPLPPNSKPEEENKEDFEWTLYIDGASNDKGWRVQFLSPCGGIDLVGKLPKGKGRVEFAIVAFDYFSKWVEAIPLRGIKGNDFEGQVLADFCAKFGIEYRFAPSGQKEGNWVEELPIVLWSLRSTPDQVTGEMPFSLVYGTEAVLPAEVGLPTYKQARFNEDKNEKRLKEQMNFMDELRDEALYTVLKYKPSHPQDQNKLSPKWEGPYRVKRILEPVTYELEDLDGKPIPRTWHASKLSKYYV</sequence>
<dbReference type="Proteomes" id="UP001454036">
    <property type="component" value="Unassembled WGS sequence"/>
</dbReference>
<dbReference type="InterPro" id="IPR043502">
    <property type="entry name" value="DNA/RNA_pol_sf"/>
</dbReference>
<dbReference type="GO" id="GO:0003676">
    <property type="term" value="F:nucleic acid binding"/>
    <property type="evidence" value="ECO:0007669"/>
    <property type="project" value="InterPro"/>
</dbReference>
<dbReference type="Gene3D" id="3.30.70.270">
    <property type="match status" value="1"/>
</dbReference>